<evidence type="ECO:0000256" key="2">
    <source>
        <dbReference type="ARBA" id="ARBA00022989"/>
    </source>
</evidence>
<dbReference type="EnsemblPlants" id="MELO3C027660.2.1">
    <property type="protein sequence ID" value="MELO3C027660.2.1"/>
    <property type="gene ID" value="MELO3C027660.2"/>
</dbReference>
<evidence type="ECO:0008006" key="6">
    <source>
        <dbReference type="Google" id="ProtNLM"/>
    </source>
</evidence>
<dbReference type="InterPro" id="IPR030184">
    <property type="entry name" value="WAT1-related"/>
</dbReference>
<keyword evidence="3 4" id="KW-0472">Membrane</keyword>
<evidence type="ECO:0000313" key="5">
    <source>
        <dbReference type="EnsemblPlants" id="MELO3C027660.2.1"/>
    </source>
</evidence>
<dbReference type="PANTHER" id="PTHR31218">
    <property type="entry name" value="WAT1-RELATED PROTEIN"/>
    <property type="match status" value="1"/>
</dbReference>
<accession>A0A9I9E204</accession>
<keyword evidence="1 4" id="KW-0812">Transmembrane</keyword>
<dbReference type="GO" id="GO:0022857">
    <property type="term" value="F:transmembrane transporter activity"/>
    <property type="evidence" value="ECO:0007669"/>
    <property type="project" value="InterPro"/>
</dbReference>
<evidence type="ECO:0000256" key="3">
    <source>
        <dbReference type="ARBA" id="ARBA00023136"/>
    </source>
</evidence>
<evidence type="ECO:0000256" key="1">
    <source>
        <dbReference type="ARBA" id="ARBA00022692"/>
    </source>
</evidence>
<protein>
    <recommendedName>
        <fullName evidence="6">WAT1-related protein</fullName>
    </recommendedName>
</protein>
<evidence type="ECO:0000256" key="4">
    <source>
        <dbReference type="SAM" id="Phobius"/>
    </source>
</evidence>
<reference evidence="5" key="1">
    <citation type="submission" date="2023-03" db="UniProtKB">
        <authorList>
            <consortium name="EnsemblPlants"/>
        </authorList>
    </citation>
    <scope>IDENTIFICATION</scope>
</reference>
<dbReference type="GO" id="GO:0016020">
    <property type="term" value="C:membrane"/>
    <property type="evidence" value="ECO:0007669"/>
    <property type="project" value="InterPro"/>
</dbReference>
<sequence>MNERVLWNGLPTIVMILVQFGFAGVNICYKLAAADGMSFQIIIAYHFLFASAFILPIAFFLERGRRPKLTWSVIFYAFLCALWSPASGIPELAHPRTRATCAPVGTNWSLLIPKGIPKTLGLYAVPSDYSRHVYVNVNVRLVISSDYAVMSGSDPLGSLHHVCVIIVVISKDTHVGTTLIRS</sequence>
<feature type="transmembrane region" description="Helical" evidence="4">
    <location>
        <begin position="41"/>
        <end position="61"/>
    </location>
</feature>
<keyword evidence="2 4" id="KW-1133">Transmembrane helix</keyword>
<dbReference type="AlphaFoldDB" id="A0A9I9E204"/>
<organism evidence="5">
    <name type="scientific">Cucumis melo</name>
    <name type="common">Muskmelon</name>
    <dbReference type="NCBI Taxonomy" id="3656"/>
    <lineage>
        <taxon>Eukaryota</taxon>
        <taxon>Viridiplantae</taxon>
        <taxon>Streptophyta</taxon>
        <taxon>Embryophyta</taxon>
        <taxon>Tracheophyta</taxon>
        <taxon>Spermatophyta</taxon>
        <taxon>Magnoliopsida</taxon>
        <taxon>eudicotyledons</taxon>
        <taxon>Gunneridae</taxon>
        <taxon>Pentapetalae</taxon>
        <taxon>rosids</taxon>
        <taxon>fabids</taxon>
        <taxon>Cucurbitales</taxon>
        <taxon>Cucurbitaceae</taxon>
        <taxon>Benincaseae</taxon>
        <taxon>Cucumis</taxon>
    </lineage>
</organism>
<feature type="transmembrane region" description="Helical" evidence="4">
    <location>
        <begin position="6"/>
        <end position="29"/>
    </location>
</feature>
<name>A0A9I9E204_CUCME</name>
<proteinExistence type="predicted"/>
<dbReference type="Gramene" id="MELO3C027660.2.1">
    <property type="protein sequence ID" value="MELO3C027660.2.1"/>
    <property type="gene ID" value="MELO3C027660.2"/>
</dbReference>